<evidence type="ECO:0000256" key="4">
    <source>
        <dbReference type="SAM" id="Phobius"/>
    </source>
</evidence>
<dbReference type="Pfam" id="PF13855">
    <property type="entry name" value="LRR_8"/>
    <property type="match status" value="4"/>
</dbReference>
<keyword evidence="3" id="KW-0677">Repeat</keyword>
<evidence type="ECO:0000313" key="7">
    <source>
        <dbReference type="Proteomes" id="UP000006672"/>
    </source>
</evidence>
<dbReference type="RefSeq" id="XP_042935974.1">
    <property type="nucleotide sequence ID" value="XM_043080040.1"/>
</dbReference>
<dbReference type="InterPro" id="IPR000157">
    <property type="entry name" value="TIR_dom"/>
</dbReference>
<reference evidence="8" key="3">
    <citation type="submission" date="2022-04" db="UniProtKB">
        <authorList>
            <consortium name="WormBaseParasite"/>
        </authorList>
    </citation>
    <scope>IDENTIFICATION</scope>
</reference>
<evidence type="ECO:0000256" key="1">
    <source>
        <dbReference type="ARBA" id="ARBA00009634"/>
    </source>
</evidence>
<keyword evidence="7" id="KW-1185">Reference proteome</keyword>
<dbReference type="Gene3D" id="3.80.10.10">
    <property type="entry name" value="Ribonuclease Inhibitor"/>
    <property type="match status" value="7"/>
</dbReference>
<dbReference type="AlphaFoldDB" id="A0A4E9FLW6"/>
<comment type="similarity">
    <text evidence="1">Belongs to the Toll-like receptor family.</text>
</comment>
<dbReference type="InterPro" id="IPR001611">
    <property type="entry name" value="Leu-rich_rpt"/>
</dbReference>
<dbReference type="SUPFAM" id="SSF52200">
    <property type="entry name" value="Toll/Interleukin receptor TIR domain"/>
    <property type="match status" value="1"/>
</dbReference>
<keyword evidence="4" id="KW-0812">Transmembrane</keyword>
<dbReference type="EMBL" id="CAAKNF010000194">
    <property type="protein sequence ID" value="VIO95870.1"/>
    <property type="molecule type" value="Genomic_DNA"/>
</dbReference>
<proteinExistence type="inferred from homology"/>
<dbReference type="PRINTS" id="PR00019">
    <property type="entry name" value="LEURICHRPT"/>
</dbReference>
<keyword evidence="4" id="KW-0472">Membrane</keyword>
<feature type="transmembrane region" description="Helical" evidence="4">
    <location>
        <begin position="1020"/>
        <end position="1044"/>
    </location>
</feature>
<dbReference type="FunFam" id="3.80.10.10:FF:001164">
    <property type="entry name" value="GH01279p"/>
    <property type="match status" value="1"/>
</dbReference>
<dbReference type="WBParaSite" id="Bm2048.1">
    <property type="protein sequence ID" value="Bm2048.1"/>
    <property type="gene ID" value="WBGene00222309"/>
</dbReference>
<evidence type="ECO:0000256" key="2">
    <source>
        <dbReference type="ARBA" id="ARBA00022614"/>
    </source>
</evidence>
<dbReference type="PANTHER" id="PTHR24366">
    <property type="entry name" value="IG(IMMUNOGLOBULIN) AND LRR(LEUCINE RICH REPEAT) DOMAINS"/>
    <property type="match status" value="1"/>
</dbReference>
<dbReference type="Pfam" id="PF00560">
    <property type="entry name" value="LRR_1"/>
    <property type="match status" value="1"/>
</dbReference>
<dbReference type="CTD" id="66059536"/>
<dbReference type="KEGG" id="bmy:BM_BM2048"/>
<evidence type="ECO:0000313" key="6">
    <source>
        <dbReference type="EMBL" id="VIO95870.1"/>
    </source>
</evidence>
<dbReference type="Proteomes" id="UP000006672">
    <property type="component" value="Unassembled WGS sequence"/>
</dbReference>
<dbReference type="InterPro" id="IPR003591">
    <property type="entry name" value="Leu-rich_rpt_typical-subtyp"/>
</dbReference>
<evidence type="ECO:0000256" key="3">
    <source>
        <dbReference type="ARBA" id="ARBA00022737"/>
    </source>
</evidence>
<keyword evidence="4" id="KW-1133">Transmembrane helix</keyword>
<dbReference type="GO" id="GO:0007165">
    <property type="term" value="P:signal transduction"/>
    <property type="evidence" value="ECO:0007669"/>
    <property type="project" value="InterPro"/>
</dbReference>
<dbReference type="PROSITE" id="PS51450">
    <property type="entry name" value="LRR"/>
    <property type="match status" value="7"/>
</dbReference>
<dbReference type="SUPFAM" id="SSF52047">
    <property type="entry name" value="RNI-like"/>
    <property type="match status" value="1"/>
</dbReference>
<dbReference type="InterPro" id="IPR032675">
    <property type="entry name" value="LRR_dom_sf"/>
</dbReference>
<dbReference type="Gene3D" id="3.40.50.10140">
    <property type="entry name" value="Toll/interleukin-1 receptor homology (TIR) domain"/>
    <property type="match status" value="1"/>
</dbReference>
<accession>A0A4E9FLW6</accession>
<name>A0A4E9FLW6_BRUMA</name>
<dbReference type="SMART" id="SM00369">
    <property type="entry name" value="LRR_TYP"/>
    <property type="match status" value="17"/>
</dbReference>
<feature type="domain" description="TIR" evidence="5">
    <location>
        <begin position="1077"/>
        <end position="1214"/>
    </location>
</feature>
<keyword evidence="2" id="KW-0433">Leucine-rich repeat</keyword>
<dbReference type="SMART" id="SM00365">
    <property type="entry name" value="LRR_SD22"/>
    <property type="match status" value="7"/>
</dbReference>
<accession>A0A8L7SX43</accession>
<sequence>MDVTDSHILLILLYYYVQPVVNIRINHFECPRRCTCVPDVAEQDRFIISCKWSSTSTSTTITSDNKWKQEIFAQFPLNITKTLSIECDDNDSLSITSIIFDENLFSQFNNLQHLRIQKCRTHAFPNSLLHKLSNLRSVYFNQLNVPDKKLTLPDQFFLNNKRLEKLTIVDCNLEALPDTLLCDSPYIQVINVSHNWLRSARLSINADDVNSDNNDNSAGSLVKCNNKAEQLIIIDLSYNQIRSITDNDLIQFVAIRQLLLANNQISFINRNALKACALLQQLHIGNNNIEELPIMPETLIHLDIAWNHLSIIPSTIANLPNLLFLNLSGNAIDANTPFPIISKTLETIDLSRNRLEFIPENLFLHCSQQLQHLSLSYNRITQLEPLFFQNYSNLLVLDLSSNRIAEIEEENLQGLISLTHLYLFNNSIYQVDMGTFETTPQLQELHLGRNLLIEVPFALGRLFKLRYLDLSNNQISKTYKFLFNKLPHLQTLNFCKNKLTTIDSYIFSDMPRLIELDLSFNTIDHLAEDAFSKCPKLRQLDLSGNYLTNFNGALQELQNLKRLNSSFNMIQLLQWDEFPVTMTHLEMSNNQITLLSSTQRSRIRHVQLQRNRIMALTDEQIPNTVEYLNLSDNLIHTIDNGTFRNKQFLSSLDLRKNQLTKLEIAAFMVDSLTTGHPVRLSIADNPLDCSCEMDWIRNNKDEKSLIDIIDDNRAACLHRIYNRRILLSEVRKDDLLCSYKQVCEPNCICCQYGNCDCKSKCPDGCHCYYDVTYTINIVRCTALQSEDRNNFSPKDIPMYATHIYLEHMEIPVVRSHDFLGRTRLLHLHLNHSSIREIQPLAFNTLPSLQLLDLSGNYLIRLTGDELYRTNKITTLLLHNNHLMSLDDRLNEVMPKLKTITLHNNRLQDLPLSIEQYGKQITDITLGSNFFRCDCSPRFRIQFWFSRNLDLIHDVSDIFCVENISHAIRENDTTILSAYSPNFGDDIFKIPMAQFIATANTTICAPTASGVFGNEGTTNSFLIITVLFAVALITTGLVLLVVLFLRKTKSAIVQRRYKVPPSFTGTHTTPGSSPLPLIHFDAFISYSKKDEKLIIDTLYRQLESEEYILCLLHRDGPNYSSRVHTISDELINQMECAQSLILVLTQHFLDNEWKTLQIKTSHQIFAKNRHKKLIALLGDGIEANQLDAELGQILRKNTCIRMNDPLFWNLLHSALPIRIAPSSCSGGSSQIYSDCYGSIVPSDIV</sequence>
<evidence type="ECO:0000259" key="5">
    <source>
        <dbReference type="PROSITE" id="PS50104"/>
    </source>
</evidence>
<dbReference type="PANTHER" id="PTHR24366:SF96">
    <property type="entry name" value="LEUCINE RICH REPEAT CONTAINING 53"/>
    <property type="match status" value="1"/>
</dbReference>
<reference evidence="6" key="2">
    <citation type="submission" date="2019-04" db="EMBL/GenBank/DDBJ databases">
        <authorList>
            <person name="Howe K."/>
            <person name="Paulini M."/>
            <person name="Williams G."/>
        </authorList>
    </citation>
    <scope>NUCLEOTIDE SEQUENCE [LARGE SCALE GENOMIC DNA]</scope>
    <source>
        <strain evidence="6">FR3</strain>
    </source>
</reference>
<gene>
    <name evidence="6" type="primary">Bma-tol-1</name>
    <name evidence="6" type="ORF">BM_BM2048</name>
</gene>
<dbReference type="OrthoDB" id="2015831at2759"/>
<dbReference type="InterPro" id="IPR035897">
    <property type="entry name" value="Toll_tir_struct_dom_sf"/>
</dbReference>
<protein>
    <submittedName>
        <fullName evidence="8">TIR domain-containing protein</fullName>
    </submittedName>
</protein>
<dbReference type="PROSITE" id="PS50104">
    <property type="entry name" value="TIR"/>
    <property type="match status" value="1"/>
</dbReference>
<dbReference type="Pfam" id="PF13676">
    <property type="entry name" value="TIR_2"/>
    <property type="match status" value="1"/>
</dbReference>
<reference evidence="7" key="1">
    <citation type="journal article" date="2007" name="Science">
        <title>Draft genome of the filarial nematode parasite Brugia malayi.</title>
        <authorList>
            <person name="Ghedin E."/>
            <person name="Wang S."/>
            <person name="Spiro D."/>
            <person name="Caler E."/>
            <person name="Zhao Q."/>
            <person name="Crabtree J."/>
            <person name="Allen J.E."/>
            <person name="Delcher A.L."/>
            <person name="Guiliano D.B."/>
            <person name="Miranda-Saavedra D."/>
            <person name="Angiuoli S.V."/>
            <person name="Creasy T."/>
            <person name="Amedeo P."/>
            <person name="Haas B."/>
            <person name="El-Sayed N.M."/>
            <person name="Wortman J.R."/>
            <person name="Feldblyum T."/>
            <person name="Tallon L."/>
            <person name="Schatz M."/>
            <person name="Shumway M."/>
            <person name="Koo H."/>
            <person name="Salzberg S.L."/>
            <person name="Schobel S."/>
            <person name="Pertea M."/>
            <person name="Pop M."/>
            <person name="White O."/>
            <person name="Barton G.J."/>
            <person name="Carlow C.K."/>
            <person name="Crawford M.J."/>
            <person name="Daub J."/>
            <person name="Dimmic M.W."/>
            <person name="Estes C.F."/>
            <person name="Foster J.M."/>
            <person name="Ganatra M."/>
            <person name="Gregory W.F."/>
            <person name="Johnson N.M."/>
            <person name="Jin J."/>
            <person name="Komuniecki R."/>
            <person name="Korf I."/>
            <person name="Kumar S."/>
            <person name="Laney S."/>
            <person name="Li B.W."/>
            <person name="Li W."/>
            <person name="Lindblom T.H."/>
            <person name="Lustigman S."/>
            <person name="Ma D."/>
            <person name="Maina C.V."/>
            <person name="Martin D.M."/>
            <person name="McCarter J.P."/>
            <person name="McReynolds L."/>
            <person name="Mitreva M."/>
            <person name="Nutman T.B."/>
            <person name="Parkinson J."/>
            <person name="Peregrin-Alvarez J.M."/>
            <person name="Poole C."/>
            <person name="Ren Q."/>
            <person name="Saunders L."/>
            <person name="Sluder A.E."/>
            <person name="Smith K."/>
            <person name="Stanke M."/>
            <person name="Unnasch T.R."/>
            <person name="Ware J."/>
            <person name="Wei A.D."/>
            <person name="Weil G."/>
            <person name="Williams D.J."/>
            <person name="Zhang Y."/>
            <person name="Williams S.A."/>
            <person name="Fraser-Liggett C."/>
            <person name="Slatko B."/>
            <person name="Blaxter M.L."/>
            <person name="Scott A.L."/>
        </authorList>
    </citation>
    <scope>NUCLEOTIDE SEQUENCE</scope>
    <source>
        <strain evidence="7">FR3</strain>
    </source>
</reference>
<dbReference type="SMART" id="SM00255">
    <property type="entry name" value="TIR"/>
    <property type="match status" value="1"/>
</dbReference>
<dbReference type="SUPFAM" id="SSF52058">
    <property type="entry name" value="L domain-like"/>
    <property type="match status" value="3"/>
</dbReference>
<evidence type="ECO:0000313" key="8">
    <source>
        <dbReference type="WBParaSite" id="Bm2048.1"/>
    </source>
</evidence>
<dbReference type="GeneID" id="66059536"/>
<organism evidence="6">
    <name type="scientific">Brugia malayi</name>
    <name type="common">Filarial nematode worm</name>
    <dbReference type="NCBI Taxonomy" id="6279"/>
    <lineage>
        <taxon>Eukaryota</taxon>
        <taxon>Metazoa</taxon>
        <taxon>Ecdysozoa</taxon>
        <taxon>Nematoda</taxon>
        <taxon>Chromadorea</taxon>
        <taxon>Rhabditida</taxon>
        <taxon>Spirurina</taxon>
        <taxon>Spiruromorpha</taxon>
        <taxon>Filarioidea</taxon>
        <taxon>Onchocercidae</taxon>
        <taxon>Brugia</taxon>
    </lineage>
</organism>
<dbReference type="SMART" id="SM00364">
    <property type="entry name" value="LRR_BAC"/>
    <property type="match status" value="9"/>
</dbReference>